<dbReference type="GO" id="GO:0009116">
    <property type="term" value="P:nucleoside metabolic process"/>
    <property type="evidence" value="ECO:0007669"/>
    <property type="project" value="InterPro"/>
</dbReference>
<evidence type="ECO:0000259" key="4">
    <source>
        <dbReference type="Pfam" id="PF01048"/>
    </source>
</evidence>
<evidence type="ECO:0000259" key="5">
    <source>
        <dbReference type="Pfam" id="PF22939"/>
    </source>
</evidence>
<name>A0A0D2BFI5_9EURO</name>
<keyword evidence="2" id="KW-0677">Repeat</keyword>
<evidence type="ECO:0000256" key="3">
    <source>
        <dbReference type="PROSITE-ProRule" id="PRU00221"/>
    </source>
</evidence>
<dbReference type="Pfam" id="PF01048">
    <property type="entry name" value="PNP_UDP_1"/>
    <property type="match status" value="1"/>
</dbReference>
<dbReference type="Pfam" id="PF22939">
    <property type="entry name" value="WHD_GPIID"/>
    <property type="match status" value="1"/>
</dbReference>
<dbReference type="InterPro" id="IPR000845">
    <property type="entry name" value="Nucleoside_phosphorylase_d"/>
</dbReference>
<feature type="domain" description="Nucleoside phosphorylase" evidence="4">
    <location>
        <begin position="45"/>
        <end position="284"/>
    </location>
</feature>
<dbReference type="InterPro" id="IPR054471">
    <property type="entry name" value="GPIID_WHD"/>
</dbReference>
<dbReference type="PANTHER" id="PTHR44129">
    <property type="entry name" value="WD REPEAT-CONTAINING PROTEIN POP1"/>
    <property type="match status" value="1"/>
</dbReference>
<feature type="repeat" description="WD" evidence="3">
    <location>
        <begin position="1186"/>
        <end position="1226"/>
    </location>
</feature>
<dbReference type="RefSeq" id="XP_016237984.1">
    <property type="nucleotide sequence ID" value="XM_016379307.1"/>
</dbReference>
<protein>
    <submittedName>
        <fullName evidence="7">Uncharacterized protein</fullName>
    </submittedName>
</protein>
<feature type="repeat" description="WD" evidence="3">
    <location>
        <begin position="1018"/>
        <end position="1059"/>
    </location>
</feature>
<dbReference type="HOGENOM" id="CLU_000288_6_16_1"/>
<organism evidence="7 8">
    <name type="scientific">Exophiala spinifera</name>
    <dbReference type="NCBI Taxonomy" id="91928"/>
    <lineage>
        <taxon>Eukaryota</taxon>
        <taxon>Fungi</taxon>
        <taxon>Dikarya</taxon>
        <taxon>Ascomycota</taxon>
        <taxon>Pezizomycotina</taxon>
        <taxon>Eurotiomycetes</taxon>
        <taxon>Chaetothyriomycetidae</taxon>
        <taxon>Chaetothyriales</taxon>
        <taxon>Herpotrichiellaceae</taxon>
        <taxon>Exophiala</taxon>
    </lineage>
</organism>
<proteinExistence type="predicted"/>
<evidence type="ECO:0000313" key="8">
    <source>
        <dbReference type="Proteomes" id="UP000053328"/>
    </source>
</evidence>
<sequence>MARRFCHDDYTVGWVSALPIELAAAQEMLDEQHDDLPRAGDDPNIYTLGRIGKHNVVLACLPAGRTGTNSAASVAVQMNSSFRAIRFGLMVGIGGGIPSEHADIRLGDVVVSQPGKGHGGVIQFDYGKSKPNEFERTGFLNSPPPILLSAVSKLQAKHRRSKSEFVSHISRPGKQSEFDRDKAGDDILFEEGYDHVGADTCASCDKARILQRDGRTTDTPEVHYGAIASGNQVMRDGTTRAKISSEVGGALCFEMEAAGLMNSLPCLVIRGICDYADSHKNKRWQPYAALTAAAYAKDLLEVIPADDVAKARTAEGATTAILTRSSESAKVNIYVTLTLAGIPGPNLLERLSNYNYQRHYNRRASERLKGTAEWVLKEPDFESWLYNGPSRCLWLTGISVASMTQKTSIEAHKIGKPVLHYFFHHSYRQHLTARSLFESYTKQLLHHLQTIQKPCPPAVIGQIIEFYAPKKRPPSLDEVIDELITPLSTTISECTFIVDGLDECNTKEVSEVLRIFKKLLSAPSNRVLIACREEVDITRSISDVVCIRITPERTKADMELFIGCEVDSMQCGRQISESENMLTYIKQELMKKADRMFLWAKLQIQLLWNNCSGEDAVDATIYRSLQQLPEELNDIYQTCFQKANQDKRTQSLASRALKLVCAAREPFQVSQLQEALVVDPKTGALKSDPIQKGALLACCTSFISVDTSGGDELVLLAHASVRQFLLALPGDHGSIELELGELCVAHLYRSMPIQDLTIHSQASSHVRLPVPTNIGLSVAKTVFPWLSRYQNRRSSGISGIRSVAPARQVNLGFDRKSFISYAKEHWTPLTRHITTDSSHYSKFRDLALSNNNAWWIFPWQRHYHSHASHVASLYSWSIMNSHYGLLALAIDQRREVNTSIYSLPLYDWAGKRTLYPFQAVAETGDVDVATLLLTILPEKELEVGEPSPRLIAIQRDHKRMRRFLSKARLSRTLATLSGHSDAVNTVAFSPDGRRLASGSSDHTVRLWDSESGALLVTLSDHFYSVYTVAFSPDGRRLASGSGDSTVRLWDSESGVTLTTLSGHSYEVNAVAFSPDGRRLASGSSDNIVKLWDSESGAALATLSGHSEGVNVVAFSPDGWRLASGSSDHTARLWDSESGAALATLSGHSDGVNTVAFSPDGRRLASGSSDHTVRLWDSESGALLAILFGHSKSVRVVAFSDGRRLASGSSDYTVRLWDSESGALMAILSGHSNSVRAVAFSDGRRLASVSGDTVRLWDSDSGALLSTLSGHSSMVNTVVFSPDGRRLASGSSDYTVRLWDVEE</sequence>
<dbReference type="PROSITE" id="PS50294">
    <property type="entry name" value="WD_REPEATS_REGION"/>
    <property type="match status" value="7"/>
</dbReference>
<dbReference type="SUPFAM" id="SSF50978">
    <property type="entry name" value="WD40 repeat-like"/>
    <property type="match status" value="1"/>
</dbReference>
<dbReference type="InterPro" id="IPR001680">
    <property type="entry name" value="WD40_rpt"/>
</dbReference>
<dbReference type="Gene3D" id="3.40.50.1580">
    <property type="entry name" value="Nucleoside phosphorylase domain"/>
    <property type="match status" value="1"/>
</dbReference>
<dbReference type="Pfam" id="PF24883">
    <property type="entry name" value="NPHP3_N"/>
    <property type="match status" value="1"/>
</dbReference>
<dbReference type="PROSITE" id="PS00678">
    <property type="entry name" value="WD_REPEATS_1"/>
    <property type="match status" value="7"/>
</dbReference>
<reference evidence="7 8" key="1">
    <citation type="submission" date="2015-01" db="EMBL/GenBank/DDBJ databases">
        <title>The Genome Sequence of Exophiala spinifera CBS89968.</title>
        <authorList>
            <consortium name="The Broad Institute Genomics Platform"/>
            <person name="Cuomo C."/>
            <person name="de Hoog S."/>
            <person name="Gorbushina A."/>
            <person name="Stielow B."/>
            <person name="Teixiera M."/>
            <person name="Abouelleil A."/>
            <person name="Chapman S.B."/>
            <person name="Priest M."/>
            <person name="Young S.K."/>
            <person name="Wortman J."/>
            <person name="Nusbaum C."/>
            <person name="Birren B."/>
        </authorList>
    </citation>
    <scope>NUCLEOTIDE SEQUENCE [LARGE SCALE GENOMIC DNA]</scope>
    <source>
        <strain evidence="7 8">CBS 89968</strain>
    </source>
</reference>
<feature type="domain" description="GPI inositol-deacylase winged helix" evidence="5">
    <location>
        <begin position="644"/>
        <end position="726"/>
    </location>
</feature>
<feature type="repeat" description="WD" evidence="3">
    <location>
        <begin position="1144"/>
        <end position="1185"/>
    </location>
</feature>
<evidence type="ECO:0000313" key="7">
    <source>
        <dbReference type="EMBL" id="KIW17768.1"/>
    </source>
</evidence>
<dbReference type="InterPro" id="IPR036322">
    <property type="entry name" value="WD40_repeat_dom_sf"/>
</dbReference>
<gene>
    <name evidence="7" type="ORF">PV08_04963</name>
</gene>
<feature type="repeat" description="WD" evidence="3">
    <location>
        <begin position="976"/>
        <end position="1017"/>
    </location>
</feature>
<dbReference type="Gene3D" id="2.130.10.10">
    <property type="entry name" value="YVTN repeat-like/Quinoprotein amine dehydrogenase"/>
    <property type="match status" value="3"/>
</dbReference>
<dbReference type="InterPro" id="IPR050349">
    <property type="entry name" value="WD_LIS1/nudF_dynein_reg"/>
</dbReference>
<feature type="repeat" description="WD" evidence="3">
    <location>
        <begin position="1227"/>
        <end position="1266"/>
    </location>
</feature>
<dbReference type="SMART" id="SM00320">
    <property type="entry name" value="WD40"/>
    <property type="match status" value="8"/>
</dbReference>
<feature type="domain" description="Nephrocystin 3-like N-terminal" evidence="6">
    <location>
        <begin position="370"/>
        <end position="532"/>
    </location>
</feature>
<dbReference type="InterPro" id="IPR056884">
    <property type="entry name" value="NPHP3-like_N"/>
</dbReference>
<dbReference type="STRING" id="91928.A0A0D2BFI5"/>
<feature type="repeat" description="WD" evidence="3">
    <location>
        <begin position="1060"/>
        <end position="1101"/>
    </location>
</feature>
<dbReference type="OrthoDB" id="1577640at2759"/>
<dbReference type="CDD" id="cd00200">
    <property type="entry name" value="WD40"/>
    <property type="match status" value="1"/>
</dbReference>
<evidence type="ECO:0000256" key="2">
    <source>
        <dbReference type="ARBA" id="ARBA00022737"/>
    </source>
</evidence>
<dbReference type="VEuPathDB" id="FungiDB:PV08_04963"/>
<dbReference type="GO" id="GO:0003824">
    <property type="term" value="F:catalytic activity"/>
    <property type="evidence" value="ECO:0007669"/>
    <property type="project" value="InterPro"/>
</dbReference>
<evidence type="ECO:0000259" key="6">
    <source>
        <dbReference type="Pfam" id="PF24883"/>
    </source>
</evidence>
<feature type="repeat" description="WD" evidence="3">
    <location>
        <begin position="1102"/>
        <end position="1143"/>
    </location>
</feature>
<feature type="repeat" description="WD" evidence="3">
    <location>
        <begin position="1267"/>
        <end position="1302"/>
    </location>
</feature>
<dbReference type="SUPFAM" id="SSF53167">
    <property type="entry name" value="Purine and uridine phosphorylases"/>
    <property type="match status" value="1"/>
</dbReference>
<dbReference type="InterPro" id="IPR035994">
    <property type="entry name" value="Nucleoside_phosphorylase_sf"/>
</dbReference>
<evidence type="ECO:0000256" key="1">
    <source>
        <dbReference type="ARBA" id="ARBA00022574"/>
    </source>
</evidence>
<dbReference type="Pfam" id="PF00400">
    <property type="entry name" value="WD40"/>
    <property type="match status" value="8"/>
</dbReference>
<dbReference type="InterPro" id="IPR015943">
    <property type="entry name" value="WD40/YVTN_repeat-like_dom_sf"/>
</dbReference>
<dbReference type="InterPro" id="IPR027417">
    <property type="entry name" value="P-loop_NTPase"/>
</dbReference>
<dbReference type="PROSITE" id="PS50082">
    <property type="entry name" value="WD_REPEATS_2"/>
    <property type="match status" value="8"/>
</dbReference>
<dbReference type="Gene3D" id="3.40.50.300">
    <property type="entry name" value="P-loop containing nucleotide triphosphate hydrolases"/>
    <property type="match status" value="1"/>
</dbReference>
<accession>A0A0D2BFI5</accession>
<keyword evidence="1 3" id="KW-0853">WD repeat</keyword>
<dbReference type="Proteomes" id="UP000053328">
    <property type="component" value="Unassembled WGS sequence"/>
</dbReference>
<dbReference type="InterPro" id="IPR020472">
    <property type="entry name" value="WD40_PAC1"/>
</dbReference>
<dbReference type="PRINTS" id="PR00320">
    <property type="entry name" value="GPROTEINBRPT"/>
</dbReference>
<dbReference type="InterPro" id="IPR019775">
    <property type="entry name" value="WD40_repeat_CS"/>
</dbReference>
<dbReference type="GeneID" id="27332046"/>
<dbReference type="EMBL" id="KN847494">
    <property type="protein sequence ID" value="KIW17768.1"/>
    <property type="molecule type" value="Genomic_DNA"/>
</dbReference>
<keyword evidence="8" id="KW-1185">Reference proteome</keyword>